<evidence type="ECO:0000313" key="1">
    <source>
        <dbReference type="EMBL" id="MPN52957.1"/>
    </source>
</evidence>
<dbReference type="AlphaFoldDB" id="A0A645INZ1"/>
<sequence length="131" mass="14437">MENLEPVRLAAKIKLQSAHTVPELVDRGAVLIQELLEPVRAENRNGELIEVVRQGLFVTVVAGEHANFVVFYAGVIDVESGKTLLVNGNDLSVAHCLKARRLFGVLVRVPRERLVNRGAHLRGGHDDTKDD</sequence>
<organism evidence="1">
    <name type="scientific">bioreactor metagenome</name>
    <dbReference type="NCBI Taxonomy" id="1076179"/>
    <lineage>
        <taxon>unclassified sequences</taxon>
        <taxon>metagenomes</taxon>
        <taxon>ecological metagenomes</taxon>
    </lineage>
</organism>
<protein>
    <submittedName>
        <fullName evidence="1">Uncharacterized protein</fullName>
    </submittedName>
</protein>
<name>A0A645INZ1_9ZZZZ</name>
<accession>A0A645INZ1</accession>
<reference evidence="1" key="1">
    <citation type="submission" date="2019-08" db="EMBL/GenBank/DDBJ databases">
        <authorList>
            <person name="Kucharzyk K."/>
            <person name="Murdoch R.W."/>
            <person name="Higgins S."/>
            <person name="Loffler F."/>
        </authorList>
    </citation>
    <scope>NUCLEOTIDE SEQUENCE</scope>
</reference>
<dbReference type="EMBL" id="VSSQ01119585">
    <property type="protein sequence ID" value="MPN52957.1"/>
    <property type="molecule type" value="Genomic_DNA"/>
</dbReference>
<gene>
    <name evidence="1" type="ORF">SDC9_200620</name>
</gene>
<comment type="caution">
    <text evidence="1">The sequence shown here is derived from an EMBL/GenBank/DDBJ whole genome shotgun (WGS) entry which is preliminary data.</text>
</comment>
<proteinExistence type="predicted"/>